<organism evidence="2">
    <name type="scientific">freshwater metagenome</name>
    <dbReference type="NCBI Taxonomy" id="449393"/>
    <lineage>
        <taxon>unclassified sequences</taxon>
        <taxon>metagenomes</taxon>
        <taxon>ecological metagenomes</taxon>
    </lineage>
</organism>
<accession>A0A6J7RIQ3</accession>
<reference evidence="2" key="1">
    <citation type="submission" date="2020-05" db="EMBL/GenBank/DDBJ databases">
        <authorList>
            <person name="Chiriac C."/>
            <person name="Salcher M."/>
            <person name="Ghai R."/>
            <person name="Kavagutti S V."/>
        </authorList>
    </citation>
    <scope>NUCLEOTIDE SEQUENCE</scope>
</reference>
<dbReference type="AlphaFoldDB" id="A0A6J7RIQ3"/>
<protein>
    <submittedName>
        <fullName evidence="2">Unannotated protein</fullName>
    </submittedName>
</protein>
<dbReference type="EMBL" id="CAFBPX010000008">
    <property type="protein sequence ID" value="CAB5028388.1"/>
    <property type="molecule type" value="Genomic_DNA"/>
</dbReference>
<sequence>MRDSEQPKSEIRTVRLPSGRQVEISYLDGAAVSLSDQGLAINEFEAELQESVDALLNCGECGCDTVQPVEWDGYGPSRWKIELRCPNCEARCTTIVEDDVAEGCDRAHQRGADALELTLTKLAEENAERDVQRLRFALSNNHLLPEDF</sequence>
<evidence type="ECO:0000313" key="2">
    <source>
        <dbReference type="EMBL" id="CAB5028388.1"/>
    </source>
</evidence>
<name>A0A6J7RIQ3_9ZZZZ</name>
<proteinExistence type="predicted"/>
<gene>
    <name evidence="1" type="ORF">UFOPK3522_00303</name>
    <name evidence="2" type="ORF">UFOPK4175_00092</name>
</gene>
<evidence type="ECO:0000313" key="1">
    <source>
        <dbReference type="EMBL" id="CAB4337525.1"/>
    </source>
</evidence>
<dbReference type="EMBL" id="CAESAO010000014">
    <property type="protein sequence ID" value="CAB4337525.1"/>
    <property type="molecule type" value="Genomic_DNA"/>
</dbReference>